<keyword evidence="2 5" id="KW-0479">Metal-binding</keyword>
<comment type="function">
    <text evidence="5">Possible metal-dependent hydrolase.</text>
</comment>
<dbReference type="Gene3D" id="1.20.120.450">
    <property type="entry name" value="dinb family like domain"/>
    <property type="match status" value="1"/>
</dbReference>
<comment type="subcellular location">
    <subcellularLocation>
        <location evidence="5">Cytoplasm</location>
    </subcellularLocation>
</comment>
<dbReference type="InterPro" id="IPR023774">
    <property type="entry name" value="Put_metal_dep_hydrolase_YfiT"/>
</dbReference>
<dbReference type="InterPro" id="IPR024775">
    <property type="entry name" value="DinB-like"/>
</dbReference>
<reference evidence="7 8" key="1">
    <citation type="submission" date="2020-08" db="EMBL/GenBank/DDBJ databases">
        <title>Cohnella phylogeny.</title>
        <authorList>
            <person name="Dunlap C."/>
        </authorList>
    </citation>
    <scope>NUCLEOTIDE SEQUENCE [LARGE SCALE GENOMIC DNA]</scope>
    <source>
        <strain evidence="7 8">DSM 25239</strain>
    </source>
</reference>
<keyword evidence="7" id="KW-0808">Transferase</keyword>
<dbReference type="Pfam" id="PF12867">
    <property type="entry name" value="DinB_2"/>
    <property type="match status" value="1"/>
</dbReference>
<feature type="binding site" evidence="5">
    <location>
        <position position="168"/>
    </location>
    <ligand>
        <name>Zn(2+)</name>
        <dbReference type="ChEBI" id="CHEBI:29105"/>
    </ligand>
</feature>
<dbReference type="GO" id="GO:0016787">
    <property type="term" value="F:hydrolase activity"/>
    <property type="evidence" value="ECO:0007669"/>
    <property type="project" value="UniProtKB-UniRule"/>
</dbReference>
<comment type="cofactor">
    <cofactor evidence="5">
        <name>Zn(2+)</name>
        <dbReference type="ChEBI" id="CHEBI:29105"/>
    </cofactor>
    <text evidence="5">Binds 1 zinc ion per subunit.</text>
</comment>
<evidence type="ECO:0000313" key="8">
    <source>
        <dbReference type="Proteomes" id="UP000553776"/>
    </source>
</evidence>
<feature type="domain" description="DinB-like" evidence="6">
    <location>
        <begin position="40"/>
        <end position="172"/>
    </location>
</feature>
<dbReference type="InterPro" id="IPR034660">
    <property type="entry name" value="DinB/YfiT-like"/>
</dbReference>
<keyword evidence="1 5" id="KW-0963">Cytoplasm</keyword>
<feature type="binding site" evidence="5">
    <location>
        <position position="71"/>
    </location>
    <ligand>
        <name>Zn(2+)</name>
        <dbReference type="ChEBI" id="CHEBI:29105"/>
    </ligand>
</feature>
<keyword evidence="4 5" id="KW-0862">Zinc</keyword>
<evidence type="ECO:0000256" key="1">
    <source>
        <dbReference type="ARBA" id="ARBA00022490"/>
    </source>
</evidence>
<name>A0A841TVR9_9BACL</name>
<feature type="binding site" evidence="5">
    <location>
        <position position="164"/>
    </location>
    <ligand>
        <name>Zn(2+)</name>
        <dbReference type="ChEBI" id="CHEBI:29105"/>
    </ligand>
</feature>
<evidence type="ECO:0000256" key="2">
    <source>
        <dbReference type="ARBA" id="ARBA00022723"/>
    </source>
</evidence>
<comment type="subunit">
    <text evidence="5">Homodimer.</text>
</comment>
<dbReference type="EMBL" id="JACJVR010000056">
    <property type="protein sequence ID" value="MBB6692617.1"/>
    <property type="molecule type" value="Genomic_DNA"/>
</dbReference>
<gene>
    <name evidence="7" type="primary">bstA</name>
    <name evidence="7" type="ORF">H7B90_14500</name>
</gene>
<dbReference type="AlphaFoldDB" id="A0A841TVR9"/>
<dbReference type="HAMAP" id="MF_01256">
    <property type="entry name" value="YfiT_hydrol"/>
    <property type="match status" value="1"/>
</dbReference>
<proteinExistence type="inferred from homology"/>
<dbReference type="SUPFAM" id="SSF109854">
    <property type="entry name" value="DinB/YfiT-like putative metalloenzymes"/>
    <property type="match status" value="1"/>
</dbReference>
<dbReference type="GO" id="GO:0005737">
    <property type="term" value="C:cytoplasm"/>
    <property type="evidence" value="ECO:0007669"/>
    <property type="project" value="UniProtKB-SubCell"/>
</dbReference>
<dbReference type="EC" id="3.-.-.-" evidence="5"/>
<accession>A0A841TVR9</accession>
<dbReference type="GO" id="GO:0016740">
    <property type="term" value="F:transferase activity"/>
    <property type="evidence" value="ECO:0007669"/>
    <property type="project" value="UniProtKB-KW"/>
</dbReference>
<organism evidence="7 8">
    <name type="scientific">Cohnella xylanilytica</name>
    <dbReference type="NCBI Taxonomy" id="557555"/>
    <lineage>
        <taxon>Bacteria</taxon>
        <taxon>Bacillati</taxon>
        <taxon>Bacillota</taxon>
        <taxon>Bacilli</taxon>
        <taxon>Bacillales</taxon>
        <taxon>Paenibacillaceae</taxon>
        <taxon>Cohnella</taxon>
    </lineage>
</organism>
<keyword evidence="3 5" id="KW-0378">Hydrolase</keyword>
<protein>
    <recommendedName>
        <fullName evidence="5">Putative metal-dependent hydrolase H7B90_14500</fullName>
        <ecNumber evidence="5">3.-.-.-</ecNumber>
    </recommendedName>
</protein>
<keyword evidence="8" id="KW-1185">Reference proteome</keyword>
<evidence type="ECO:0000259" key="6">
    <source>
        <dbReference type="Pfam" id="PF12867"/>
    </source>
</evidence>
<evidence type="ECO:0000313" key="7">
    <source>
        <dbReference type="EMBL" id="MBB6692617.1"/>
    </source>
</evidence>
<comment type="caution">
    <text evidence="7">The sequence shown here is derived from an EMBL/GenBank/DDBJ whole genome shotgun (WGS) entry which is preliminary data.</text>
</comment>
<dbReference type="Proteomes" id="UP000553776">
    <property type="component" value="Unassembled WGS sequence"/>
</dbReference>
<dbReference type="RefSeq" id="WP_185136608.1">
    <property type="nucleotide sequence ID" value="NZ_JACJVR010000056.1"/>
</dbReference>
<evidence type="ECO:0000256" key="4">
    <source>
        <dbReference type="ARBA" id="ARBA00022833"/>
    </source>
</evidence>
<comment type="similarity">
    <text evidence="5">Belongs to the metal hydrolase YfiT family.</text>
</comment>
<evidence type="ECO:0000256" key="5">
    <source>
        <dbReference type="HAMAP-Rule" id="MF_01256"/>
    </source>
</evidence>
<dbReference type="GO" id="GO:0008270">
    <property type="term" value="F:zinc ion binding"/>
    <property type="evidence" value="ECO:0007669"/>
    <property type="project" value="UniProtKB-UniRule"/>
</dbReference>
<sequence>MGSAENREDLRYPIGTYEQEGPISAEQRDAWIEDIRLLPGQLAEAVAGLSEEQLDTPYREGGWTVRQVVHHLADSHMNSLIRMKLGLTEDNPTIKPYEEADWAELADSKSYPVAPSLALIEALHDRWTTLLKSMEDADFARTFYHPGSRQTPRLDWNLGFYAWHGKHHVAHIVALRKRMGW</sequence>
<evidence type="ECO:0000256" key="3">
    <source>
        <dbReference type="ARBA" id="ARBA00022801"/>
    </source>
</evidence>
<dbReference type="NCBIfam" id="NF009807">
    <property type="entry name" value="PRK13291.1"/>
    <property type="match status" value="1"/>
</dbReference>